<dbReference type="Pfam" id="PF21159">
    <property type="entry name" value="FlgK_2nd"/>
    <property type="match status" value="1"/>
</dbReference>
<dbReference type="PANTHER" id="PTHR30033">
    <property type="entry name" value="FLAGELLAR HOOK-ASSOCIATED PROTEIN 1"/>
    <property type="match status" value="1"/>
</dbReference>
<dbReference type="InterPro" id="IPR010930">
    <property type="entry name" value="Flg_bb/hook_C_dom"/>
</dbReference>
<dbReference type="GO" id="GO:0005198">
    <property type="term" value="F:structural molecule activity"/>
    <property type="evidence" value="ECO:0007669"/>
    <property type="project" value="InterPro"/>
</dbReference>
<dbReference type="Proteomes" id="UP000228593">
    <property type="component" value="Unassembled WGS sequence"/>
</dbReference>
<evidence type="ECO:0000259" key="10">
    <source>
        <dbReference type="Pfam" id="PF21159"/>
    </source>
</evidence>
<keyword evidence="12" id="KW-0969">Cilium</keyword>
<keyword evidence="13" id="KW-1185">Reference proteome</keyword>
<evidence type="ECO:0000256" key="2">
    <source>
        <dbReference type="ARBA" id="ARBA00004613"/>
    </source>
</evidence>
<feature type="domain" description="Flagellar hook-associated protein 1 D3" evidence="10">
    <location>
        <begin position="448"/>
        <end position="555"/>
    </location>
</feature>
<feature type="domain" description="Flagellar hook-associated protein 1 D2-like" evidence="9">
    <location>
        <begin position="349"/>
        <end position="425"/>
    </location>
</feature>
<dbReference type="RefSeq" id="WP_099917401.1">
    <property type="nucleotide sequence ID" value="NZ_BMHS01000021.1"/>
</dbReference>
<organism evidence="12 13">
    <name type="scientific">Massilia psychrophila</name>
    <dbReference type="NCBI Taxonomy" id="1603353"/>
    <lineage>
        <taxon>Bacteria</taxon>
        <taxon>Pseudomonadati</taxon>
        <taxon>Pseudomonadota</taxon>
        <taxon>Betaproteobacteria</taxon>
        <taxon>Burkholderiales</taxon>
        <taxon>Oxalobacteraceae</taxon>
        <taxon>Telluria group</taxon>
        <taxon>Massilia</taxon>
    </lineage>
</organism>
<accession>A0A2G8SX33</accession>
<dbReference type="AlphaFoldDB" id="A0A2G8SX33"/>
<protein>
    <recommendedName>
        <fullName evidence="4">Flagellar hook-associated protein 1</fullName>
    </recommendedName>
</protein>
<comment type="subcellular location">
    <subcellularLocation>
        <location evidence="1">Bacterial flagellum</location>
    </subcellularLocation>
    <subcellularLocation>
        <location evidence="2">Secreted</location>
    </subcellularLocation>
</comment>
<evidence type="ECO:0000256" key="5">
    <source>
        <dbReference type="ARBA" id="ARBA00022525"/>
    </source>
</evidence>
<evidence type="ECO:0000259" key="11">
    <source>
        <dbReference type="Pfam" id="PF22638"/>
    </source>
</evidence>
<dbReference type="GO" id="GO:0044780">
    <property type="term" value="P:bacterial-type flagellum assembly"/>
    <property type="evidence" value="ECO:0007669"/>
    <property type="project" value="InterPro"/>
</dbReference>
<dbReference type="InterPro" id="IPR049474">
    <property type="entry name" value="FlgK_D3"/>
</dbReference>
<feature type="domain" description="Flagellar basal body rod protein N-terminal" evidence="7">
    <location>
        <begin position="8"/>
        <end position="35"/>
    </location>
</feature>
<evidence type="ECO:0000259" key="9">
    <source>
        <dbReference type="Pfam" id="PF21158"/>
    </source>
</evidence>
<dbReference type="PRINTS" id="PR01005">
    <property type="entry name" value="FLGHOOKAP1"/>
</dbReference>
<evidence type="ECO:0000256" key="6">
    <source>
        <dbReference type="ARBA" id="ARBA00023143"/>
    </source>
</evidence>
<dbReference type="PANTHER" id="PTHR30033:SF1">
    <property type="entry name" value="FLAGELLAR HOOK-ASSOCIATED PROTEIN 1"/>
    <property type="match status" value="1"/>
</dbReference>
<dbReference type="Pfam" id="PF21158">
    <property type="entry name" value="flgK_1st_1"/>
    <property type="match status" value="1"/>
</dbReference>
<dbReference type="NCBIfam" id="TIGR02492">
    <property type="entry name" value="flgK_ends"/>
    <property type="match status" value="1"/>
</dbReference>
<name>A0A2G8SX33_9BURK</name>
<evidence type="ECO:0000259" key="7">
    <source>
        <dbReference type="Pfam" id="PF00460"/>
    </source>
</evidence>
<sequence>MAGNLLSIGKTGLYAAQAGLATTGHNIANANVPGFSRQQVIQTTGPAQDVGNGFIGSGTQIADIERFSDKFLNNQVRAAQSASSALTSYNAQISQVDNLLADTTSGLSPSLQNFFKSVQDLSANASSAPSRQNFLSNAESLAARFQGINGRLEELRSGVNSEISTNVTLINSYSTQISKLNEQIGNLTNSTGHPPNDLLDARDQLVLDLNKQVKATVVEGANHSLTVSIGTGQPLVVGSKAFQLAVTNAPGEPSRLAVGYVTSSKVTPLADSSFTGGALGGIMDFRANTLDNAQRSIGRIAISLGASFNAQNRLGQDSAGEMGGDLFNVAKIAPGVNLNKNPADPALPTTLTTTVTEASLLTTSDYAVSYNDTTTPPGFTVTRLSDKDPMTMAYSQSGLYTLERDGLAFSISGNVKAGDAFLVRPTINGAAEFSVEAKSVGDIAAAGPIMTGAAATNKGSAKPSEGSVDKDFLPATGFAPATLTFKAATNELQGFTSGQLVLVKVPAGVNTAATSDTYTAGTAPAIPYVAGASYTFGGITMSFTGKPVDNDQFTVKRNTSGVGDNRNMLLMGELQATPQLDNGSSTYQGAFAQLVSTVGNKAREAQVNGQASDTMLAQTIASQQSVSGVNLDEEAANLLKYQQAYQAAGKVMQIASAMFDTLLSIGR</sequence>
<dbReference type="Pfam" id="PF00460">
    <property type="entry name" value="Flg_bb_rod"/>
    <property type="match status" value="1"/>
</dbReference>
<dbReference type="OrthoDB" id="9802553at2"/>
<evidence type="ECO:0000256" key="3">
    <source>
        <dbReference type="ARBA" id="ARBA00009677"/>
    </source>
</evidence>
<evidence type="ECO:0000259" key="8">
    <source>
        <dbReference type="Pfam" id="PF06429"/>
    </source>
</evidence>
<keyword evidence="12" id="KW-0282">Flagellum</keyword>
<dbReference type="Pfam" id="PF06429">
    <property type="entry name" value="Flg_bbr_C"/>
    <property type="match status" value="1"/>
</dbReference>
<evidence type="ECO:0000256" key="4">
    <source>
        <dbReference type="ARBA" id="ARBA00016244"/>
    </source>
</evidence>
<keyword evidence="12" id="KW-0966">Cell projection</keyword>
<dbReference type="GO" id="GO:0009424">
    <property type="term" value="C:bacterial-type flagellum hook"/>
    <property type="evidence" value="ECO:0007669"/>
    <property type="project" value="InterPro"/>
</dbReference>
<keyword evidence="5" id="KW-0964">Secreted</keyword>
<feature type="domain" description="Flagellar hook-associated protein FlgK helical" evidence="11">
    <location>
        <begin position="93"/>
        <end position="327"/>
    </location>
</feature>
<evidence type="ECO:0000313" key="12">
    <source>
        <dbReference type="EMBL" id="PIL38349.1"/>
    </source>
</evidence>
<dbReference type="InterPro" id="IPR049119">
    <property type="entry name" value="FlgK_D2-like"/>
</dbReference>
<gene>
    <name evidence="12" type="ORF">CR103_18380</name>
</gene>
<comment type="similarity">
    <text evidence="3">Belongs to the flagella basal body rod proteins family.</text>
</comment>
<dbReference type="Pfam" id="PF22638">
    <property type="entry name" value="FlgK_D1"/>
    <property type="match status" value="1"/>
</dbReference>
<comment type="caution">
    <text evidence="12">The sequence shown here is derived from an EMBL/GenBank/DDBJ whole genome shotgun (WGS) entry which is preliminary data.</text>
</comment>
<proteinExistence type="inferred from homology"/>
<dbReference type="SUPFAM" id="SSF64518">
    <property type="entry name" value="Phase 1 flagellin"/>
    <property type="match status" value="2"/>
</dbReference>
<evidence type="ECO:0000313" key="13">
    <source>
        <dbReference type="Proteomes" id="UP000228593"/>
    </source>
</evidence>
<dbReference type="EMBL" id="PDOB01000038">
    <property type="protein sequence ID" value="PIL38349.1"/>
    <property type="molecule type" value="Genomic_DNA"/>
</dbReference>
<reference evidence="12 13" key="1">
    <citation type="submission" date="2017-10" db="EMBL/GenBank/DDBJ databases">
        <title>Massilia psychrophilum sp. nov., a novel purple-pigmented bacterium isolated from Tianshan glacier, Xinjiang Municipality, China.</title>
        <authorList>
            <person name="Wang H."/>
        </authorList>
    </citation>
    <scope>NUCLEOTIDE SEQUENCE [LARGE SCALE GENOMIC DNA]</scope>
    <source>
        <strain evidence="12 13">JCM 30813</strain>
    </source>
</reference>
<dbReference type="InterPro" id="IPR002371">
    <property type="entry name" value="FlgK"/>
</dbReference>
<feature type="domain" description="Flagellar basal-body/hook protein C-terminal" evidence="8">
    <location>
        <begin position="626"/>
        <end position="664"/>
    </location>
</feature>
<evidence type="ECO:0000256" key="1">
    <source>
        <dbReference type="ARBA" id="ARBA00004365"/>
    </source>
</evidence>
<dbReference type="InterPro" id="IPR001444">
    <property type="entry name" value="Flag_bb_rod_N"/>
</dbReference>
<dbReference type="GO" id="GO:0005576">
    <property type="term" value="C:extracellular region"/>
    <property type="evidence" value="ECO:0007669"/>
    <property type="project" value="UniProtKB-SubCell"/>
</dbReference>
<dbReference type="InterPro" id="IPR053927">
    <property type="entry name" value="FlgK_helical"/>
</dbReference>
<keyword evidence="6" id="KW-0975">Bacterial flagellum</keyword>